<dbReference type="Pfam" id="PF02517">
    <property type="entry name" value="Rce1-like"/>
    <property type="match status" value="1"/>
</dbReference>
<evidence type="ECO:0000256" key="1">
    <source>
        <dbReference type="SAM" id="Phobius"/>
    </source>
</evidence>
<organism evidence="3 4">
    <name type="scientific">Lysobacter korlensis</name>
    <dbReference type="NCBI Taxonomy" id="553636"/>
    <lineage>
        <taxon>Bacteria</taxon>
        <taxon>Pseudomonadati</taxon>
        <taxon>Pseudomonadota</taxon>
        <taxon>Gammaproteobacteria</taxon>
        <taxon>Lysobacterales</taxon>
        <taxon>Lysobacteraceae</taxon>
        <taxon>Lysobacter</taxon>
    </lineage>
</organism>
<protein>
    <submittedName>
        <fullName evidence="3">CPBP family intramembrane glutamic endopeptidase</fullName>
        <ecNumber evidence="3">3.4.-.-</ecNumber>
    </submittedName>
</protein>
<feature type="transmembrane region" description="Helical" evidence="1">
    <location>
        <begin position="12"/>
        <end position="37"/>
    </location>
</feature>
<dbReference type="RefSeq" id="WP_386676127.1">
    <property type="nucleotide sequence ID" value="NZ_JBHLTG010000012.1"/>
</dbReference>
<dbReference type="Proteomes" id="UP001589896">
    <property type="component" value="Unassembled WGS sequence"/>
</dbReference>
<feature type="domain" description="CAAX prenyl protease 2/Lysostaphin resistance protein A-like" evidence="2">
    <location>
        <begin position="147"/>
        <end position="239"/>
    </location>
</feature>
<dbReference type="InterPro" id="IPR003675">
    <property type="entry name" value="Rce1/LyrA-like_dom"/>
</dbReference>
<accession>A0ABV6RZ60</accession>
<dbReference type="EMBL" id="JBHLTG010000012">
    <property type="protein sequence ID" value="MFC0682264.1"/>
    <property type="molecule type" value="Genomic_DNA"/>
</dbReference>
<keyword evidence="1" id="KW-0472">Membrane</keyword>
<dbReference type="EC" id="3.4.-.-" evidence="3"/>
<feature type="transmembrane region" description="Helical" evidence="1">
    <location>
        <begin position="108"/>
        <end position="127"/>
    </location>
</feature>
<proteinExistence type="predicted"/>
<dbReference type="GO" id="GO:0016787">
    <property type="term" value="F:hydrolase activity"/>
    <property type="evidence" value="ECO:0007669"/>
    <property type="project" value="UniProtKB-KW"/>
</dbReference>
<reference evidence="3 4" key="1">
    <citation type="submission" date="2024-09" db="EMBL/GenBank/DDBJ databases">
        <authorList>
            <person name="Sun Q."/>
            <person name="Mori K."/>
        </authorList>
    </citation>
    <scope>NUCLEOTIDE SEQUENCE [LARGE SCALE GENOMIC DNA]</scope>
    <source>
        <strain evidence="3 4">KCTC 23076</strain>
    </source>
</reference>
<gene>
    <name evidence="3" type="ORF">ACFFGH_30920</name>
</gene>
<comment type="caution">
    <text evidence="3">The sequence shown here is derived from an EMBL/GenBank/DDBJ whole genome shotgun (WGS) entry which is preliminary data.</text>
</comment>
<keyword evidence="1" id="KW-1133">Transmembrane helix</keyword>
<feature type="transmembrane region" description="Helical" evidence="1">
    <location>
        <begin position="203"/>
        <end position="220"/>
    </location>
</feature>
<evidence type="ECO:0000313" key="4">
    <source>
        <dbReference type="Proteomes" id="UP001589896"/>
    </source>
</evidence>
<evidence type="ECO:0000313" key="3">
    <source>
        <dbReference type="EMBL" id="MFC0682264.1"/>
    </source>
</evidence>
<feature type="transmembrane region" description="Helical" evidence="1">
    <location>
        <begin position="227"/>
        <end position="251"/>
    </location>
</feature>
<feature type="transmembrane region" description="Helical" evidence="1">
    <location>
        <begin position="65"/>
        <end position="87"/>
    </location>
</feature>
<sequence length="269" mass="29092">MSASESVAGRRRIAAEIAIVLGLSFGASAVYALVAIANRLTLDRPLSQQTATLNPSQSPRPVFDLIYQFLGILFDLVPVALVCYLLWRATRPHLGRLGLDGRRVGRDVLWGVVLVLVIGIPGLALYLTGRALGLAPTVVATGLDEHWWTIPVLLLSALRAGVTEEVIVVGYLFARLRDLRWGTWTIILSAAVLRGAYHLYQGVPAFFGNVAMGVLFGWLYSRYGRLLPLIVAHTLIDAVVFVGYPFAVALLPDLFAPPVLPTSTPTPSG</sequence>
<name>A0ABV6RZ60_9GAMM</name>
<keyword evidence="1" id="KW-0812">Transmembrane</keyword>
<keyword evidence="4" id="KW-1185">Reference proteome</keyword>
<keyword evidence="3" id="KW-0378">Hydrolase</keyword>
<evidence type="ECO:0000259" key="2">
    <source>
        <dbReference type="Pfam" id="PF02517"/>
    </source>
</evidence>